<keyword evidence="2" id="KW-0479">Metal-binding</keyword>
<dbReference type="Proteomes" id="UP001327560">
    <property type="component" value="Chromosome 8"/>
</dbReference>
<evidence type="ECO:0000256" key="3">
    <source>
        <dbReference type="ARBA" id="ARBA00023004"/>
    </source>
</evidence>
<feature type="compositionally biased region" description="Low complexity" evidence="4">
    <location>
        <begin position="63"/>
        <end position="79"/>
    </location>
</feature>
<dbReference type="GO" id="GO:0020037">
    <property type="term" value="F:heme binding"/>
    <property type="evidence" value="ECO:0007669"/>
    <property type="project" value="InterPro"/>
</dbReference>
<accession>A0AAQ3KZJ0</accession>
<evidence type="ECO:0000256" key="2">
    <source>
        <dbReference type="ARBA" id="ARBA00022723"/>
    </source>
</evidence>
<sequence>MADGEAAANYRRGRGSSPSSGTSTNSARPLTSPSPRWPPSTGLSCSSASAPFRPSSSPPATPPARSSSTTTSLSPAARPCSPPRSSPTGYRTWPSPPGGYWRMARKVIVVELLSAKRVQSFRKVTEEEVARVVDSIRERSYSSPVDLSKTVLSMANSIVCRAAFGDKHGGGGVEIHRVLAEAQDVFGGFCTGDFFPWMRWIHALDGLQARVEKVFKELDSFYNQVIEEHLKQEPSLEHVDMVHVLLRLLEDPTHRKTFSSMNHIKGLLTPARYPLHQDHDRSSIDRSWEREDAIAEGKACGWALILSFLLSSPSSALHHTSHHRLIAGVSDRVASASTSKEEMVCGEWERRSQGRGLYQPLLASSSRPLSLPVIDRLRPSPVSSSPTHEDEGHLVLIW</sequence>
<feature type="compositionally biased region" description="Low complexity" evidence="4">
    <location>
        <begin position="46"/>
        <end position="55"/>
    </location>
</feature>
<evidence type="ECO:0000256" key="4">
    <source>
        <dbReference type="SAM" id="MobiDB-lite"/>
    </source>
</evidence>
<evidence type="ECO:0000313" key="5">
    <source>
        <dbReference type="EMBL" id="WOL17500.1"/>
    </source>
</evidence>
<dbReference type="Pfam" id="PF00067">
    <property type="entry name" value="p450"/>
    <property type="match status" value="1"/>
</dbReference>
<protein>
    <submittedName>
        <fullName evidence="5">Cytochrome P450</fullName>
    </submittedName>
</protein>
<name>A0AAQ3KZJ0_9LILI</name>
<dbReference type="GO" id="GO:0005506">
    <property type="term" value="F:iron ion binding"/>
    <property type="evidence" value="ECO:0007669"/>
    <property type="project" value="InterPro"/>
</dbReference>
<dbReference type="InterPro" id="IPR036396">
    <property type="entry name" value="Cyt_P450_sf"/>
</dbReference>
<evidence type="ECO:0000313" key="6">
    <source>
        <dbReference type="Proteomes" id="UP001327560"/>
    </source>
</evidence>
<organism evidence="5 6">
    <name type="scientific">Canna indica</name>
    <name type="common">Indian-shot</name>
    <dbReference type="NCBI Taxonomy" id="4628"/>
    <lineage>
        <taxon>Eukaryota</taxon>
        <taxon>Viridiplantae</taxon>
        <taxon>Streptophyta</taxon>
        <taxon>Embryophyta</taxon>
        <taxon>Tracheophyta</taxon>
        <taxon>Spermatophyta</taxon>
        <taxon>Magnoliopsida</taxon>
        <taxon>Liliopsida</taxon>
        <taxon>Zingiberales</taxon>
        <taxon>Cannaceae</taxon>
        <taxon>Canna</taxon>
    </lineage>
</organism>
<comment type="similarity">
    <text evidence="1">Belongs to the cytochrome P450 family.</text>
</comment>
<dbReference type="AlphaFoldDB" id="A0AAQ3KZJ0"/>
<keyword evidence="3" id="KW-0408">Iron</keyword>
<dbReference type="GO" id="GO:0016705">
    <property type="term" value="F:oxidoreductase activity, acting on paired donors, with incorporation or reduction of molecular oxygen"/>
    <property type="evidence" value="ECO:0007669"/>
    <property type="project" value="InterPro"/>
</dbReference>
<dbReference type="PANTHER" id="PTHR47955">
    <property type="entry name" value="CYTOCHROME P450 FAMILY 71 PROTEIN"/>
    <property type="match status" value="1"/>
</dbReference>
<dbReference type="GO" id="GO:0004497">
    <property type="term" value="F:monooxygenase activity"/>
    <property type="evidence" value="ECO:0007669"/>
    <property type="project" value="InterPro"/>
</dbReference>
<evidence type="ECO:0000256" key="1">
    <source>
        <dbReference type="ARBA" id="ARBA00010617"/>
    </source>
</evidence>
<gene>
    <name evidence="5" type="ORF">Cni_G26293</name>
</gene>
<reference evidence="5 6" key="1">
    <citation type="submission" date="2023-10" db="EMBL/GenBank/DDBJ databases">
        <title>Chromosome-scale genome assembly provides insights into flower coloration mechanisms of Canna indica.</title>
        <authorList>
            <person name="Li C."/>
        </authorList>
    </citation>
    <scope>NUCLEOTIDE SEQUENCE [LARGE SCALE GENOMIC DNA]</scope>
    <source>
        <tissue evidence="5">Flower</tissue>
    </source>
</reference>
<dbReference type="SUPFAM" id="SSF48264">
    <property type="entry name" value="Cytochrome P450"/>
    <property type="match status" value="1"/>
</dbReference>
<feature type="compositionally biased region" description="Low complexity" evidence="4">
    <location>
        <begin position="15"/>
        <end position="26"/>
    </location>
</feature>
<keyword evidence="6" id="KW-1185">Reference proteome</keyword>
<feature type="region of interest" description="Disordered" evidence="4">
    <location>
        <begin position="1"/>
        <end position="96"/>
    </location>
</feature>
<dbReference type="InterPro" id="IPR001128">
    <property type="entry name" value="Cyt_P450"/>
</dbReference>
<dbReference type="EMBL" id="CP136897">
    <property type="protein sequence ID" value="WOL17500.1"/>
    <property type="molecule type" value="Genomic_DNA"/>
</dbReference>
<dbReference type="Gene3D" id="1.10.630.10">
    <property type="entry name" value="Cytochrome P450"/>
    <property type="match status" value="1"/>
</dbReference>
<proteinExistence type="inferred from homology"/>